<dbReference type="Proteomes" id="UP000492820">
    <property type="component" value="Unassembled WGS sequence"/>
</dbReference>
<reference evidence="1" key="2">
    <citation type="submission" date="2014-06" db="EMBL/GenBank/DDBJ databases">
        <authorList>
            <person name="Aslett M."/>
        </authorList>
    </citation>
    <scope>NUCLEOTIDE SEQUENCE</scope>
</reference>
<dbReference type="AlphaFoldDB" id="A0A068WZK1"/>
<evidence type="ECO:0000313" key="2">
    <source>
        <dbReference type="Proteomes" id="UP000492820"/>
    </source>
</evidence>
<evidence type="ECO:0000313" key="3">
    <source>
        <dbReference type="WBParaSite" id="EgrG_001086100"/>
    </source>
</evidence>
<dbReference type="OrthoDB" id="6266220at2759"/>
<name>A0A068WZK1_ECHGR</name>
<evidence type="ECO:0000313" key="1">
    <source>
        <dbReference type="EMBL" id="CDS23097.1"/>
    </source>
</evidence>
<protein>
    <submittedName>
        <fullName evidence="1 3">Expressed conserved protein</fullName>
    </submittedName>
</protein>
<organism evidence="1">
    <name type="scientific">Echinococcus granulosus</name>
    <name type="common">Hydatid tapeworm</name>
    <dbReference type="NCBI Taxonomy" id="6210"/>
    <lineage>
        <taxon>Eukaryota</taxon>
        <taxon>Metazoa</taxon>
        <taxon>Spiralia</taxon>
        <taxon>Lophotrochozoa</taxon>
        <taxon>Platyhelminthes</taxon>
        <taxon>Cestoda</taxon>
        <taxon>Eucestoda</taxon>
        <taxon>Cyclophyllidea</taxon>
        <taxon>Taeniidae</taxon>
        <taxon>Echinococcus</taxon>
        <taxon>Echinococcus granulosus group</taxon>
    </lineage>
</organism>
<gene>
    <name evidence="1" type="ORF">EgrG_001086100</name>
</gene>
<dbReference type="WBParaSite" id="EgrG_001086100">
    <property type="protein sequence ID" value="EgrG_001086100"/>
    <property type="gene ID" value="EgrG_001086100"/>
</dbReference>
<sequence length="81" mass="8749">MAIAGLGLECRGGGRCGDTGIGTAAQLARFYGCRGTELISCDGQQMAAGIFSLYAAACPERFKEVNEVPDEEEKEQWRKKM</sequence>
<accession>A0A068WZK1</accession>
<reference evidence="1 2" key="1">
    <citation type="journal article" date="2013" name="Nature">
        <title>The genomes of four tapeworm species reveal adaptations to parasitism.</title>
        <authorList>
            <person name="Tsai I.J."/>
            <person name="Zarowiecki M."/>
            <person name="Holroyd N."/>
            <person name="Garciarrubio A."/>
            <person name="Sanchez-Flores A."/>
            <person name="Brooks K.L."/>
            <person name="Tracey A."/>
            <person name="Bobes R.J."/>
            <person name="Fragoso G."/>
            <person name="Sciutto E."/>
            <person name="Aslett M."/>
            <person name="Beasley H."/>
            <person name="Bennett H.M."/>
            <person name="Cai J."/>
            <person name="Camicia F."/>
            <person name="Clark R."/>
            <person name="Cucher M."/>
            <person name="De Silva N."/>
            <person name="Day T.A."/>
            <person name="Deplazes P."/>
            <person name="Estrada K."/>
            <person name="Fernandez C."/>
            <person name="Holland P.W."/>
            <person name="Hou J."/>
            <person name="Hu S."/>
            <person name="Huckvale T."/>
            <person name="Hung S.S."/>
            <person name="Kamenetzky L."/>
            <person name="Keane J.A."/>
            <person name="Kiss F."/>
            <person name="Koziol U."/>
            <person name="Lambert O."/>
            <person name="Liu K."/>
            <person name="Luo X."/>
            <person name="Luo Y."/>
            <person name="Macchiaroli N."/>
            <person name="Nichol S."/>
            <person name="Paps J."/>
            <person name="Parkinson J."/>
            <person name="Pouchkina-Stantcheva N."/>
            <person name="Riddiford N."/>
            <person name="Rosenzvit M."/>
            <person name="Salinas G."/>
            <person name="Wasmuth J.D."/>
            <person name="Zamanian M."/>
            <person name="Zheng Y."/>
            <person name="Cai X."/>
            <person name="Soberon X."/>
            <person name="Olson P.D."/>
            <person name="Laclette J.P."/>
            <person name="Brehm K."/>
            <person name="Berriman M."/>
            <person name="Garciarrubio A."/>
            <person name="Bobes R.J."/>
            <person name="Fragoso G."/>
            <person name="Sanchez-Flores A."/>
            <person name="Estrada K."/>
            <person name="Cevallos M.A."/>
            <person name="Morett E."/>
            <person name="Gonzalez V."/>
            <person name="Portillo T."/>
            <person name="Ochoa-Leyva A."/>
            <person name="Jose M.V."/>
            <person name="Sciutto E."/>
            <person name="Landa A."/>
            <person name="Jimenez L."/>
            <person name="Valdes V."/>
            <person name="Carrero J.C."/>
            <person name="Larralde C."/>
            <person name="Morales-Montor J."/>
            <person name="Limon-Lason J."/>
            <person name="Soberon X."/>
            <person name="Laclette J.P."/>
        </authorList>
    </citation>
    <scope>NUCLEOTIDE SEQUENCE [LARGE SCALE GENOMIC DNA]</scope>
</reference>
<dbReference type="EMBL" id="LK028589">
    <property type="protein sequence ID" value="CDS23097.1"/>
    <property type="molecule type" value="Genomic_DNA"/>
</dbReference>
<proteinExistence type="predicted"/>
<reference evidence="3" key="3">
    <citation type="submission" date="2020-10" db="UniProtKB">
        <authorList>
            <consortium name="WormBaseParasite"/>
        </authorList>
    </citation>
    <scope>IDENTIFICATION</scope>
</reference>